<gene>
    <name evidence="2" type="primary">Dgri\GH12340</name>
    <name evidence="2" type="ORF">Dgri_GH12340</name>
</gene>
<feature type="signal peptide" evidence="1">
    <location>
        <begin position="1"/>
        <end position="19"/>
    </location>
</feature>
<sequence>MAHIAYMGITFIIILPILAANGNPTRSSVHKKVGDECQFLNFTESYCELGERCSTLETFVNDGIIALEEIPTCGFMDPTSSEMLCCPSQRSISSFPQAPKQINLDQMPNARSATLCIEEEAKGASNLYAVGFAQGVDGNNCDLFTTPLVLSDDCSLVQATRRVEGFDIPGMHLCVKPISGGSHSRQMDSCSKCLTASSSVLHVQRTDGSFCVAGIATPTTNKCVVNNNSIYYTSVVNSDARMFHGKYEKFTYRHRENDGSFGTP</sequence>
<feature type="chain" id="PRO_5002812214" evidence="1">
    <location>
        <begin position="20"/>
        <end position="264"/>
    </location>
</feature>
<evidence type="ECO:0000313" key="2">
    <source>
        <dbReference type="EMBL" id="EDV99591.1"/>
    </source>
</evidence>
<dbReference type="AlphaFoldDB" id="B4JJ39"/>
<dbReference type="HOGENOM" id="CLU_1054741_0_0_1"/>
<dbReference type="Proteomes" id="UP000001070">
    <property type="component" value="Unassembled WGS sequence"/>
</dbReference>
<keyword evidence="3" id="KW-1185">Reference proteome</keyword>
<protein>
    <submittedName>
        <fullName evidence="2">GH12340</fullName>
    </submittedName>
</protein>
<proteinExistence type="predicted"/>
<evidence type="ECO:0000313" key="3">
    <source>
        <dbReference type="Proteomes" id="UP000001070"/>
    </source>
</evidence>
<dbReference type="PhylomeDB" id="B4JJ39"/>
<name>B4JJ39_DROGR</name>
<organism evidence="3">
    <name type="scientific">Drosophila grimshawi</name>
    <name type="common">Hawaiian fruit fly</name>
    <name type="synonym">Idiomyia grimshawi</name>
    <dbReference type="NCBI Taxonomy" id="7222"/>
    <lineage>
        <taxon>Eukaryota</taxon>
        <taxon>Metazoa</taxon>
        <taxon>Ecdysozoa</taxon>
        <taxon>Arthropoda</taxon>
        <taxon>Hexapoda</taxon>
        <taxon>Insecta</taxon>
        <taxon>Pterygota</taxon>
        <taxon>Neoptera</taxon>
        <taxon>Endopterygota</taxon>
        <taxon>Diptera</taxon>
        <taxon>Brachycera</taxon>
        <taxon>Muscomorpha</taxon>
        <taxon>Ephydroidea</taxon>
        <taxon>Drosophilidae</taxon>
        <taxon>Drosophila</taxon>
        <taxon>Hawaiian Drosophila</taxon>
    </lineage>
</organism>
<accession>B4JJ39</accession>
<evidence type="ECO:0000256" key="1">
    <source>
        <dbReference type="SAM" id="SignalP"/>
    </source>
</evidence>
<reference evidence="2 3" key="1">
    <citation type="journal article" date="2007" name="Nature">
        <title>Evolution of genes and genomes on the Drosophila phylogeny.</title>
        <authorList>
            <consortium name="Drosophila 12 Genomes Consortium"/>
            <person name="Clark A.G."/>
            <person name="Eisen M.B."/>
            <person name="Smith D.R."/>
            <person name="Bergman C.M."/>
            <person name="Oliver B."/>
            <person name="Markow T.A."/>
            <person name="Kaufman T.C."/>
            <person name="Kellis M."/>
            <person name="Gelbart W."/>
            <person name="Iyer V.N."/>
            <person name="Pollard D.A."/>
            <person name="Sackton T.B."/>
            <person name="Larracuente A.M."/>
            <person name="Singh N.D."/>
            <person name="Abad J.P."/>
            <person name="Abt D.N."/>
            <person name="Adryan B."/>
            <person name="Aguade M."/>
            <person name="Akashi H."/>
            <person name="Anderson W.W."/>
            <person name="Aquadro C.F."/>
            <person name="Ardell D.H."/>
            <person name="Arguello R."/>
            <person name="Artieri C.G."/>
            <person name="Barbash D.A."/>
            <person name="Barker D."/>
            <person name="Barsanti P."/>
            <person name="Batterham P."/>
            <person name="Batzoglou S."/>
            <person name="Begun D."/>
            <person name="Bhutkar A."/>
            <person name="Blanco E."/>
            <person name="Bosak S.A."/>
            <person name="Bradley R.K."/>
            <person name="Brand A.D."/>
            <person name="Brent M.R."/>
            <person name="Brooks A.N."/>
            <person name="Brown R.H."/>
            <person name="Butlin R.K."/>
            <person name="Caggese C."/>
            <person name="Calvi B.R."/>
            <person name="Bernardo de Carvalho A."/>
            <person name="Caspi A."/>
            <person name="Castrezana S."/>
            <person name="Celniker S.E."/>
            <person name="Chang J.L."/>
            <person name="Chapple C."/>
            <person name="Chatterji S."/>
            <person name="Chinwalla A."/>
            <person name="Civetta A."/>
            <person name="Clifton S.W."/>
            <person name="Comeron J.M."/>
            <person name="Costello J.C."/>
            <person name="Coyne J.A."/>
            <person name="Daub J."/>
            <person name="David R.G."/>
            <person name="Delcher A.L."/>
            <person name="Delehaunty K."/>
            <person name="Do C.B."/>
            <person name="Ebling H."/>
            <person name="Edwards K."/>
            <person name="Eickbush T."/>
            <person name="Evans J.D."/>
            <person name="Filipski A."/>
            <person name="Findeiss S."/>
            <person name="Freyhult E."/>
            <person name="Fulton L."/>
            <person name="Fulton R."/>
            <person name="Garcia A.C."/>
            <person name="Gardiner A."/>
            <person name="Garfield D.A."/>
            <person name="Garvin B.E."/>
            <person name="Gibson G."/>
            <person name="Gilbert D."/>
            <person name="Gnerre S."/>
            <person name="Godfrey J."/>
            <person name="Good R."/>
            <person name="Gotea V."/>
            <person name="Gravely B."/>
            <person name="Greenberg A.J."/>
            <person name="Griffiths-Jones S."/>
            <person name="Gross S."/>
            <person name="Guigo R."/>
            <person name="Gustafson E.A."/>
            <person name="Haerty W."/>
            <person name="Hahn M.W."/>
            <person name="Halligan D.L."/>
            <person name="Halpern A.L."/>
            <person name="Halter G.M."/>
            <person name="Han M.V."/>
            <person name="Heger A."/>
            <person name="Hillier L."/>
            <person name="Hinrichs A.S."/>
            <person name="Holmes I."/>
            <person name="Hoskins R.A."/>
            <person name="Hubisz M.J."/>
            <person name="Hultmark D."/>
            <person name="Huntley M.A."/>
            <person name="Jaffe D.B."/>
            <person name="Jagadeeshan S."/>
            <person name="Jeck W.R."/>
            <person name="Johnson J."/>
            <person name="Jones C.D."/>
            <person name="Jordan W.C."/>
            <person name="Karpen G.H."/>
            <person name="Kataoka E."/>
            <person name="Keightley P.D."/>
            <person name="Kheradpour P."/>
            <person name="Kirkness E.F."/>
            <person name="Koerich L.B."/>
            <person name="Kristiansen K."/>
            <person name="Kudrna D."/>
            <person name="Kulathinal R.J."/>
            <person name="Kumar S."/>
            <person name="Kwok R."/>
            <person name="Lander E."/>
            <person name="Langley C.H."/>
            <person name="Lapoint R."/>
            <person name="Lazzaro B.P."/>
            <person name="Lee S.J."/>
            <person name="Levesque L."/>
            <person name="Li R."/>
            <person name="Lin C.F."/>
            <person name="Lin M.F."/>
            <person name="Lindblad-Toh K."/>
            <person name="Llopart A."/>
            <person name="Long M."/>
            <person name="Low L."/>
            <person name="Lozovsky E."/>
            <person name="Lu J."/>
            <person name="Luo M."/>
            <person name="Machado C.A."/>
            <person name="Makalowski W."/>
            <person name="Marzo M."/>
            <person name="Matsuda M."/>
            <person name="Matzkin L."/>
            <person name="McAllister B."/>
            <person name="McBride C.S."/>
            <person name="McKernan B."/>
            <person name="McKernan K."/>
            <person name="Mendez-Lago M."/>
            <person name="Minx P."/>
            <person name="Mollenhauer M.U."/>
            <person name="Montooth K."/>
            <person name="Mount S.M."/>
            <person name="Mu X."/>
            <person name="Myers E."/>
            <person name="Negre B."/>
            <person name="Newfeld S."/>
            <person name="Nielsen R."/>
            <person name="Noor M.A."/>
            <person name="O'Grady P."/>
            <person name="Pachter L."/>
            <person name="Papaceit M."/>
            <person name="Parisi M.J."/>
            <person name="Parisi M."/>
            <person name="Parts L."/>
            <person name="Pedersen J.S."/>
            <person name="Pesole G."/>
            <person name="Phillippy A.M."/>
            <person name="Ponting C.P."/>
            <person name="Pop M."/>
            <person name="Porcelli D."/>
            <person name="Powell J.R."/>
            <person name="Prohaska S."/>
            <person name="Pruitt K."/>
            <person name="Puig M."/>
            <person name="Quesneville H."/>
            <person name="Ram K.R."/>
            <person name="Rand D."/>
            <person name="Rasmussen M.D."/>
            <person name="Reed L.K."/>
            <person name="Reenan R."/>
            <person name="Reily A."/>
            <person name="Remington K.A."/>
            <person name="Rieger T.T."/>
            <person name="Ritchie M.G."/>
            <person name="Robin C."/>
            <person name="Rogers Y.H."/>
            <person name="Rohde C."/>
            <person name="Rozas J."/>
            <person name="Rubenfield M.J."/>
            <person name="Ruiz A."/>
            <person name="Russo S."/>
            <person name="Salzberg S.L."/>
            <person name="Sanchez-Gracia A."/>
            <person name="Saranga D.J."/>
            <person name="Sato H."/>
            <person name="Schaeffer S.W."/>
            <person name="Schatz M.C."/>
            <person name="Schlenke T."/>
            <person name="Schwartz R."/>
            <person name="Segarra C."/>
            <person name="Singh R.S."/>
            <person name="Sirot L."/>
            <person name="Sirota M."/>
            <person name="Sisneros N.B."/>
            <person name="Smith C.D."/>
            <person name="Smith T.F."/>
            <person name="Spieth J."/>
            <person name="Stage D.E."/>
            <person name="Stark A."/>
            <person name="Stephan W."/>
            <person name="Strausberg R.L."/>
            <person name="Strempel S."/>
            <person name="Sturgill D."/>
            <person name="Sutton G."/>
            <person name="Sutton G.G."/>
            <person name="Tao W."/>
            <person name="Teichmann S."/>
            <person name="Tobari Y.N."/>
            <person name="Tomimura Y."/>
            <person name="Tsolas J.M."/>
            <person name="Valente V.L."/>
            <person name="Venter E."/>
            <person name="Venter J.C."/>
            <person name="Vicario S."/>
            <person name="Vieira F.G."/>
            <person name="Vilella A.J."/>
            <person name="Villasante A."/>
            <person name="Walenz B."/>
            <person name="Wang J."/>
            <person name="Wasserman M."/>
            <person name="Watts T."/>
            <person name="Wilson D."/>
            <person name="Wilson R.K."/>
            <person name="Wing R.A."/>
            <person name="Wolfner M.F."/>
            <person name="Wong A."/>
            <person name="Wong G.K."/>
            <person name="Wu C.I."/>
            <person name="Wu G."/>
            <person name="Yamamoto D."/>
            <person name="Yang H.P."/>
            <person name="Yang S.P."/>
            <person name="Yorke J.A."/>
            <person name="Yoshida K."/>
            <person name="Zdobnov E."/>
            <person name="Zhang P."/>
            <person name="Zhang Y."/>
            <person name="Zimin A.V."/>
            <person name="Baldwin J."/>
            <person name="Abdouelleil A."/>
            <person name="Abdulkadir J."/>
            <person name="Abebe A."/>
            <person name="Abera B."/>
            <person name="Abreu J."/>
            <person name="Acer S.C."/>
            <person name="Aftuck L."/>
            <person name="Alexander A."/>
            <person name="An P."/>
            <person name="Anderson E."/>
            <person name="Anderson S."/>
            <person name="Arachi H."/>
            <person name="Azer M."/>
            <person name="Bachantsang P."/>
            <person name="Barry A."/>
            <person name="Bayul T."/>
            <person name="Berlin A."/>
            <person name="Bessette D."/>
            <person name="Bloom T."/>
            <person name="Blye J."/>
            <person name="Boguslavskiy L."/>
            <person name="Bonnet C."/>
            <person name="Boukhgalter B."/>
            <person name="Bourzgui I."/>
            <person name="Brown A."/>
            <person name="Cahill P."/>
            <person name="Channer S."/>
            <person name="Cheshatsang Y."/>
            <person name="Chuda L."/>
            <person name="Citroen M."/>
            <person name="Collymore A."/>
            <person name="Cooke P."/>
            <person name="Costello M."/>
            <person name="D'Aco K."/>
            <person name="Daza R."/>
            <person name="De Haan G."/>
            <person name="DeGray S."/>
            <person name="DeMaso C."/>
            <person name="Dhargay N."/>
            <person name="Dooley K."/>
            <person name="Dooley E."/>
            <person name="Doricent M."/>
            <person name="Dorje P."/>
            <person name="Dorjee K."/>
            <person name="Dupes A."/>
            <person name="Elong R."/>
            <person name="Falk J."/>
            <person name="Farina A."/>
            <person name="Faro S."/>
            <person name="Ferguson D."/>
            <person name="Fisher S."/>
            <person name="Foley C.D."/>
            <person name="Franke A."/>
            <person name="Friedrich D."/>
            <person name="Gadbois L."/>
            <person name="Gearin G."/>
            <person name="Gearin C.R."/>
            <person name="Giannoukos G."/>
            <person name="Goode T."/>
            <person name="Graham J."/>
            <person name="Grandbois E."/>
            <person name="Grewal S."/>
            <person name="Gyaltsen K."/>
            <person name="Hafez N."/>
            <person name="Hagos B."/>
            <person name="Hall J."/>
            <person name="Henson C."/>
            <person name="Hollinger A."/>
            <person name="Honan T."/>
            <person name="Huard M.D."/>
            <person name="Hughes L."/>
            <person name="Hurhula B."/>
            <person name="Husby M.E."/>
            <person name="Kamat A."/>
            <person name="Kanga B."/>
            <person name="Kashin S."/>
            <person name="Khazanovich D."/>
            <person name="Kisner P."/>
            <person name="Lance K."/>
            <person name="Lara M."/>
            <person name="Lee W."/>
            <person name="Lennon N."/>
            <person name="Letendre F."/>
            <person name="LeVine R."/>
            <person name="Lipovsky A."/>
            <person name="Liu X."/>
            <person name="Liu J."/>
            <person name="Liu S."/>
            <person name="Lokyitsang T."/>
            <person name="Lokyitsang Y."/>
            <person name="Lubonja R."/>
            <person name="Lui A."/>
            <person name="MacDonald P."/>
            <person name="Magnisalis V."/>
            <person name="Maru K."/>
            <person name="Matthews C."/>
            <person name="McCusker W."/>
            <person name="McDonough S."/>
            <person name="Mehta T."/>
            <person name="Meldrim J."/>
            <person name="Meneus L."/>
            <person name="Mihai O."/>
            <person name="Mihalev A."/>
            <person name="Mihova T."/>
            <person name="Mittelman R."/>
            <person name="Mlenga V."/>
            <person name="Montmayeur A."/>
            <person name="Mulrain L."/>
            <person name="Navidi A."/>
            <person name="Naylor J."/>
            <person name="Negash T."/>
            <person name="Nguyen T."/>
            <person name="Nguyen N."/>
            <person name="Nicol R."/>
            <person name="Norbu C."/>
            <person name="Norbu N."/>
            <person name="Novod N."/>
            <person name="O'Neill B."/>
            <person name="Osman S."/>
            <person name="Markiewicz E."/>
            <person name="Oyono O.L."/>
            <person name="Patti C."/>
            <person name="Phunkhang P."/>
            <person name="Pierre F."/>
            <person name="Priest M."/>
            <person name="Raghuraman S."/>
            <person name="Rege F."/>
            <person name="Reyes R."/>
            <person name="Rise C."/>
            <person name="Rogov P."/>
            <person name="Ross K."/>
            <person name="Ryan E."/>
            <person name="Settipalli S."/>
            <person name="Shea T."/>
            <person name="Sherpa N."/>
            <person name="Shi L."/>
            <person name="Shih D."/>
            <person name="Sparrow T."/>
            <person name="Spaulding J."/>
            <person name="Stalker J."/>
            <person name="Stange-Thomann N."/>
            <person name="Stavropoulos S."/>
            <person name="Stone C."/>
            <person name="Strader C."/>
            <person name="Tesfaye S."/>
            <person name="Thomson T."/>
            <person name="Thoulutsang Y."/>
            <person name="Thoulutsang D."/>
            <person name="Topham K."/>
            <person name="Topping I."/>
            <person name="Tsamla T."/>
            <person name="Vassiliev H."/>
            <person name="Vo A."/>
            <person name="Wangchuk T."/>
            <person name="Wangdi T."/>
            <person name="Weiand M."/>
            <person name="Wilkinson J."/>
            <person name="Wilson A."/>
            <person name="Yadav S."/>
            <person name="Young G."/>
            <person name="Yu Q."/>
            <person name="Zembek L."/>
            <person name="Zhong D."/>
            <person name="Zimmer A."/>
            <person name="Zwirko Z."/>
            <person name="Jaffe D.B."/>
            <person name="Alvarez P."/>
            <person name="Brockman W."/>
            <person name="Butler J."/>
            <person name="Chin C."/>
            <person name="Gnerre S."/>
            <person name="Grabherr M."/>
            <person name="Kleber M."/>
            <person name="Mauceli E."/>
            <person name="MacCallum I."/>
        </authorList>
    </citation>
    <scope>NUCLEOTIDE SEQUENCE [LARGE SCALE GENOMIC DNA]</scope>
    <source>
        <strain evidence="3">Tucson 15287-2541.00</strain>
    </source>
</reference>
<dbReference type="OrthoDB" id="7872189at2759"/>
<dbReference type="EMBL" id="CH916370">
    <property type="protein sequence ID" value="EDV99591.1"/>
    <property type="molecule type" value="Genomic_DNA"/>
</dbReference>
<dbReference type="InParanoid" id="B4JJ39"/>
<keyword evidence="1" id="KW-0732">Signal</keyword>